<evidence type="ECO:0000313" key="1">
    <source>
        <dbReference type="EMBL" id="MER9285541.1"/>
    </source>
</evidence>
<gene>
    <name evidence="1" type="ORF">NKI81_16445</name>
</gene>
<comment type="caution">
    <text evidence="1">The sequence shown here is derived from an EMBL/GenBank/DDBJ whole genome shotgun (WGS) entry which is preliminary data.</text>
</comment>
<evidence type="ECO:0000313" key="2">
    <source>
        <dbReference type="Proteomes" id="UP001480082"/>
    </source>
</evidence>
<name>A0ACC6T0K5_9HYPH</name>
<dbReference type="EMBL" id="JAMYRI010000009">
    <property type="protein sequence ID" value="MER9285541.1"/>
    <property type="molecule type" value="Genomic_DNA"/>
</dbReference>
<keyword evidence="2" id="KW-1185">Reference proteome</keyword>
<dbReference type="Proteomes" id="UP001480082">
    <property type="component" value="Unassembled WGS sequence"/>
</dbReference>
<reference evidence="1 2" key="1">
    <citation type="journal article" date="2024" name="Proc. Natl. Acad. Sci. U.S.A.">
        <title>The evolutionary genomics of adaptation to stress in wild rhizobium bacteria.</title>
        <authorList>
            <person name="Kehlet-Delgado H."/>
            <person name="Montoya A.P."/>
            <person name="Jensen K.T."/>
            <person name="Wendlandt C.E."/>
            <person name="Dexheimer C."/>
            <person name="Roberts M."/>
            <person name="Torres Martinez L."/>
            <person name="Friesen M.L."/>
            <person name="Griffitts J.S."/>
            <person name="Porter S.S."/>
        </authorList>
    </citation>
    <scope>NUCLEOTIDE SEQUENCE [LARGE SCALE GENOMIC DNA]</scope>
    <source>
        <strain evidence="1 2">M0468</strain>
    </source>
</reference>
<protein>
    <submittedName>
        <fullName evidence="1">Uncharacterized protein</fullName>
    </submittedName>
</protein>
<proteinExistence type="predicted"/>
<organism evidence="1 2">
    <name type="scientific">Mesorhizobium australicum</name>
    <dbReference type="NCBI Taxonomy" id="536018"/>
    <lineage>
        <taxon>Bacteria</taxon>
        <taxon>Pseudomonadati</taxon>
        <taxon>Pseudomonadota</taxon>
        <taxon>Alphaproteobacteria</taxon>
        <taxon>Hyphomicrobiales</taxon>
        <taxon>Phyllobacteriaceae</taxon>
        <taxon>Mesorhizobium</taxon>
    </lineage>
</organism>
<sequence>MSLKLTVEWPMTNVVALHGDKRWKAVLEYQHENGPISIEHFLEEISELHLIMEHGPDWNMLIRCTVTLNRPDGGEDQNSVEKAWQSERGSG</sequence>
<accession>A0ACC6T0K5</accession>